<dbReference type="EMBL" id="UINC01091162">
    <property type="protein sequence ID" value="SVC43713.1"/>
    <property type="molecule type" value="Genomic_DNA"/>
</dbReference>
<name>A0A382M474_9ZZZZ</name>
<proteinExistence type="predicted"/>
<reference evidence="1" key="1">
    <citation type="submission" date="2018-05" db="EMBL/GenBank/DDBJ databases">
        <authorList>
            <person name="Lanie J.A."/>
            <person name="Ng W.-L."/>
            <person name="Kazmierczak K.M."/>
            <person name="Andrzejewski T.M."/>
            <person name="Davidsen T.M."/>
            <person name="Wayne K.J."/>
            <person name="Tettelin H."/>
            <person name="Glass J.I."/>
            <person name="Rusch D."/>
            <person name="Podicherti R."/>
            <person name="Tsui H.-C.T."/>
            <person name="Winkler M.E."/>
        </authorList>
    </citation>
    <scope>NUCLEOTIDE SEQUENCE</scope>
</reference>
<dbReference type="AlphaFoldDB" id="A0A382M474"/>
<accession>A0A382M474</accession>
<feature type="non-terminal residue" evidence="1">
    <location>
        <position position="31"/>
    </location>
</feature>
<protein>
    <submittedName>
        <fullName evidence="1">Uncharacterized protein</fullName>
    </submittedName>
</protein>
<organism evidence="1">
    <name type="scientific">marine metagenome</name>
    <dbReference type="NCBI Taxonomy" id="408172"/>
    <lineage>
        <taxon>unclassified sequences</taxon>
        <taxon>metagenomes</taxon>
        <taxon>ecological metagenomes</taxon>
    </lineage>
</organism>
<sequence length="31" mass="3539">MALTAREELGQIEVVGEYNIIHVQKNIIIED</sequence>
<gene>
    <name evidence="1" type="ORF">METZ01_LOCUS296567</name>
</gene>
<evidence type="ECO:0000313" key="1">
    <source>
        <dbReference type="EMBL" id="SVC43713.1"/>
    </source>
</evidence>